<dbReference type="InterPro" id="IPR030878">
    <property type="entry name" value="Ribosomal_uL15"/>
</dbReference>
<dbReference type="GO" id="GO:0006412">
    <property type="term" value="P:translation"/>
    <property type="evidence" value="ECO:0007669"/>
    <property type="project" value="UniProtKB-UniRule"/>
</dbReference>
<feature type="region of interest" description="Disordered" evidence="7">
    <location>
        <begin position="1"/>
        <end position="41"/>
    </location>
</feature>
<dbReference type="Gene3D" id="4.10.990.10">
    <property type="match status" value="1"/>
</dbReference>
<dbReference type="InterPro" id="IPR001196">
    <property type="entry name" value="Ribosomal_uL15_CS"/>
</dbReference>
<protein>
    <recommendedName>
        <fullName evidence="4 5">Large ribosomal subunit protein uL15</fullName>
    </recommendedName>
</protein>
<evidence type="ECO:0000256" key="4">
    <source>
        <dbReference type="ARBA" id="ARBA00035200"/>
    </source>
</evidence>
<feature type="domain" description="Large ribosomal subunit protein uL15/eL18" evidence="8">
    <location>
        <begin position="72"/>
        <end position="142"/>
    </location>
</feature>
<dbReference type="InterPro" id="IPR021131">
    <property type="entry name" value="Ribosomal_uL15/eL18"/>
</dbReference>
<dbReference type="Gene3D" id="3.100.10.10">
    <property type="match status" value="1"/>
</dbReference>
<keyword evidence="5" id="KW-0694">RNA-binding</keyword>
<comment type="subunit">
    <text evidence="5">Part of the 50S ribosomal subunit.</text>
</comment>
<comment type="function">
    <text evidence="5">Binds to the 23S rRNA.</text>
</comment>
<evidence type="ECO:0000256" key="2">
    <source>
        <dbReference type="ARBA" id="ARBA00022980"/>
    </source>
</evidence>
<dbReference type="PANTHER" id="PTHR11721">
    <property type="entry name" value="60S RIBOSOMAL PROTEIN L27A"/>
    <property type="match status" value="1"/>
</dbReference>
<dbReference type="GO" id="GO:0003735">
    <property type="term" value="F:structural constituent of ribosome"/>
    <property type="evidence" value="ECO:0007669"/>
    <property type="project" value="InterPro"/>
</dbReference>
<dbReference type="InterPro" id="IPR027386">
    <property type="entry name" value="Rbsml_uL15_N"/>
</dbReference>
<gene>
    <name evidence="5" type="primary">rpl15</name>
    <name evidence="9" type="ORF">CA615_04430</name>
</gene>
<dbReference type="RefSeq" id="WP_011406473.1">
    <property type="nucleotide sequence ID" value="NZ_CATZNA010000002.1"/>
</dbReference>
<dbReference type="OMA" id="WGRVGQH"/>
<dbReference type="GO" id="GO:0022625">
    <property type="term" value="C:cytosolic large ribosomal subunit"/>
    <property type="evidence" value="ECO:0007669"/>
    <property type="project" value="TreeGrafter"/>
</dbReference>
<dbReference type="PANTHER" id="PTHR11721:SF3">
    <property type="entry name" value="LARGE RIBOSOMAL SUBUNIT PROTEIN UL15"/>
    <property type="match status" value="1"/>
</dbReference>
<reference evidence="9 10" key="1">
    <citation type="submission" date="2017-05" db="EMBL/GenBank/DDBJ databases">
        <title>Host range expansion of the Methanosphaera genus to humans and monogastric animals involves recent and extensive reduction in genome content.</title>
        <authorList>
            <person name="Hoedt E.C."/>
            <person name="Volmer J.G."/>
            <person name="Parks D.H."/>
            <person name="Rosewarne C.P."/>
            <person name="Denman S.E."/>
            <person name="Mcsweeney C.S."/>
            <person name="O Cuiv P."/>
            <person name="Hugenholtz P."/>
            <person name="Tyson G.W."/>
            <person name="Morrison M."/>
        </authorList>
    </citation>
    <scope>NUCLEOTIDE SEQUENCE [LARGE SCALE GENOMIC DNA]</scope>
    <source>
        <strain evidence="9 10">PA5</strain>
    </source>
</reference>
<dbReference type="Pfam" id="PF00828">
    <property type="entry name" value="Ribosomal_L27A"/>
    <property type="match status" value="1"/>
</dbReference>
<dbReference type="EMBL" id="NGJK01000054">
    <property type="protein sequence ID" value="RAP03012.1"/>
    <property type="molecule type" value="Genomic_DNA"/>
</dbReference>
<feature type="compositionally biased region" description="Basic residues" evidence="7">
    <location>
        <begin position="22"/>
        <end position="33"/>
    </location>
</feature>
<keyword evidence="2 5" id="KW-0689">Ribosomal protein</keyword>
<dbReference type="PROSITE" id="PS00475">
    <property type="entry name" value="RIBOSOMAL_L15"/>
    <property type="match status" value="1"/>
</dbReference>
<dbReference type="InterPro" id="IPR036227">
    <property type="entry name" value="Ribosomal_uL15/eL18_sf"/>
</dbReference>
<evidence type="ECO:0000313" key="10">
    <source>
        <dbReference type="Proteomes" id="UP000248557"/>
    </source>
</evidence>
<dbReference type="Proteomes" id="UP000248557">
    <property type="component" value="Unassembled WGS sequence"/>
</dbReference>
<sequence length="145" mass="15919">MIRKTKKIRKQRGSRSVGGGCTKKRRGAGHRGGRGQAGGNKHHWTWMVINDPKHFGKYGFKRPQKTIQQFKPINLSVIDNNIEKLLADEIAVKEDGQIVLDVTQLGYNKVLGKGSLSTAITIKAPKFSQSAISKIEDAGGIAEII</sequence>
<dbReference type="AlphaFoldDB" id="A0A328PYK1"/>
<keyword evidence="5" id="KW-0699">rRNA-binding</keyword>
<evidence type="ECO:0000313" key="9">
    <source>
        <dbReference type="EMBL" id="RAP03012.1"/>
    </source>
</evidence>
<dbReference type="SUPFAM" id="SSF52080">
    <property type="entry name" value="Ribosomal proteins L15p and L18e"/>
    <property type="match status" value="1"/>
</dbReference>
<name>A0A328PYK1_9EURY</name>
<evidence type="ECO:0000259" key="8">
    <source>
        <dbReference type="Pfam" id="PF00828"/>
    </source>
</evidence>
<comment type="caution">
    <text evidence="9">The sequence shown here is derived from an EMBL/GenBank/DDBJ whole genome shotgun (WGS) entry which is preliminary data.</text>
</comment>
<feature type="compositionally biased region" description="Basic residues" evidence="7">
    <location>
        <begin position="1"/>
        <end position="13"/>
    </location>
</feature>
<keyword evidence="3 5" id="KW-0687">Ribonucleoprotein</keyword>
<evidence type="ECO:0000256" key="5">
    <source>
        <dbReference type="HAMAP-Rule" id="MF_01341"/>
    </source>
</evidence>
<dbReference type="HAMAP" id="MF_01341">
    <property type="entry name" value="Ribosomal_uL15"/>
    <property type="match status" value="1"/>
</dbReference>
<proteinExistence type="inferred from homology"/>
<evidence type="ECO:0000256" key="1">
    <source>
        <dbReference type="ARBA" id="ARBA00007320"/>
    </source>
</evidence>
<dbReference type="GeneID" id="3854872"/>
<comment type="similarity">
    <text evidence="1 5 6">Belongs to the universal ribosomal protein uL15 family.</text>
</comment>
<evidence type="ECO:0000256" key="6">
    <source>
        <dbReference type="RuleBase" id="RU003888"/>
    </source>
</evidence>
<dbReference type="GO" id="GO:0019843">
    <property type="term" value="F:rRNA binding"/>
    <property type="evidence" value="ECO:0007669"/>
    <property type="project" value="UniProtKB-UniRule"/>
</dbReference>
<evidence type="ECO:0000256" key="7">
    <source>
        <dbReference type="SAM" id="MobiDB-lite"/>
    </source>
</evidence>
<accession>A0A328PYK1</accession>
<evidence type="ECO:0000256" key="3">
    <source>
        <dbReference type="ARBA" id="ARBA00023274"/>
    </source>
</evidence>
<dbReference type="SMR" id="A0A328PYK1"/>
<organism evidence="9 10">
    <name type="scientific">Methanosphaera stadtmanae</name>
    <dbReference type="NCBI Taxonomy" id="2317"/>
    <lineage>
        <taxon>Archaea</taxon>
        <taxon>Methanobacteriati</taxon>
        <taxon>Methanobacteriota</taxon>
        <taxon>Methanomada group</taxon>
        <taxon>Methanobacteria</taxon>
        <taxon>Methanobacteriales</taxon>
        <taxon>Methanobacteriaceae</taxon>
        <taxon>Methanosphaera</taxon>
    </lineage>
</organism>